<reference evidence="3 4" key="1">
    <citation type="submission" date="2019-02" db="EMBL/GenBank/DDBJ databases">
        <title>Deep-cultivation of Planctomycetes and their phenomic and genomic characterization uncovers novel biology.</title>
        <authorList>
            <person name="Wiegand S."/>
            <person name="Jogler M."/>
            <person name="Boedeker C."/>
            <person name="Pinto D."/>
            <person name="Vollmers J."/>
            <person name="Rivas-Marin E."/>
            <person name="Kohn T."/>
            <person name="Peeters S.H."/>
            <person name="Heuer A."/>
            <person name="Rast P."/>
            <person name="Oberbeckmann S."/>
            <person name="Bunk B."/>
            <person name="Jeske O."/>
            <person name="Meyerdierks A."/>
            <person name="Storesund J.E."/>
            <person name="Kallscheuer N."/>
            <person name="Luecker S."/>
            <person name="Lage O.M."/>
            <person name="Pohl T."/>
            <person name="Merkel B.J."/>
            <person name="Hornburger P."/>
            <person name="Mueller R.-W."/>
            <person name="Bruemmer F."/>
            <person name="Labrenz M."/>
            <person name="Spormann A.M."/>
            <person name="Op Den Camp H."/>
            <person name="Overmann J."/>
            <person name="Amann R."/>
            <person name="Jetten M.S.M."/>
            <person name="Mascher T."/>
            <person name="Medema M.H."/>
            <person name="Devos D.P."/>
            <person name="Kaster A.-K."/>
            <person name="Ovreas L."/>
            <person name="Rohde M."/>
            <person name="Galperin M.Y."/>
            <person name="Jogler C."/>
        </authorList>
    </citation>
    <scope>NUCLEOTIDE SEQUENCE [LARGE SCALE GENOMIC DNA]</scope>
    <source>
        <strain evidence="3 4">Poly51</strain>
    </source>
</reference>
<dbReference type="GO" id="GO:0004065">
    <property type="term" value="F:arylsulfatase activity"/>
    <property type="evidence" value="ECO:0007669"/>
    <property type="project" value="UniProtKB-EC"/>
</dbReference>
<feature type="signal peptide" evidence="1">
    <location>
        <begin position="1"/>
        <end position="25"/>
    </location>
</feature>
<sequence precursor="true">MMPFTKPIVVVAFALAFLVRTTAIAEQPNIIFLFADDQNISSVGCYGNDEVQTPNMDQLARDGVVFDRHYNTTAICMASRANVFTGMYEYKTGTNFSHGNMKPEVWQNSYPVLLRKAGYMTAFAGKFGIVVEGRGLCADDFDLWGGGPGQTDYATKRNKSMSKYAKQYPHSTLSYGAFGQDAIREAVKQDKPLCLSISFKAPHKPATPDPSFDHVYAGKKFTKPANFGREAGEHLSMQSKQGRQYPRFTEWKYDTDYDGEMAKYYQQVYAIDVAVGMIRDELTKQGIADNTVIFYTSDNGYICGAHGYGSKVLPMEESSRVPLMIYDPRSPSAGKQIRSASLTGNIDFAPTILELAGVAIPGNMDGVSLRPLLDDPSVDVRDQLAFINTFDKAPTHSLSVMTKQSKYTYWWYGDAKMEPTEEFFDLVGDPLEMTNLATDPKASSSLAKMRDRYDAELKRWKENVVPYNGYTPYGTLFDRLIPPSEKNVATLRAKK</sequence>
<dbReference type="CDD" id="cd16031">
    <property type="entry name" value="G6S_like"/>
    <property type="match status" value="1"/>
</dbReference>
<accession>A0A5C6F251</accession>
<name>A0A5C6F251_9BACT</name>
<dbReference type="Pfam" id="PF00884">
    <property type="entry name" value="Sulfatase"/>
    <property type="match status" value="1"/>
</dbReference>
<dbReference type="AlphaFoldDB" id="A0A5C6F251"/>
<keyword evidence="3" id="KW-0378">Hydrolase</keyword>
<proteinExistence type="predicted"/>
<keyword evidence="4" id="KW-1185">Reference proteome</keyword>
<evidence type="ECO:0000313" key="4">
    <source>
        <dbReference type="Proteomes" id="UP000318288"/>
    </source>
</evidence>
<dbReference type="OrthoDB" id="237120at2"/>
<evidence type="ECO:0000313" key="3">
    <source>
        <dbReference type="EMBL" id="TWU54684.1"/>
    </source>
</evidence>
<comment type="caution">
    <text evidence="3">The sequence shown here is derived from an EMBL/GenBank/DDBJ whole genome shotgun (WGS) entry which is preliminary data.</text>
</comment>
<dbReference type="PANTHER" id="PTHR43108:SF6">
    <property type="entry name" value="N-SULPHOGLUCOSAMINE SULPHOHYDROLASE"/>
    <property type="match status" value="1"/>
</dbReference>
<dbReference type="Proteomes" id="UP000318288">
    <property type="component" value="Unassembled WGS sequence"/>
</dbReference>
<dbReference type="InterPro" id="IPR017850">
    <property type="entry name" value="Alkaline_phosphatase_core_sf"/>
</dbReference>
<dbReference type="PANTHER" id="PTHR43108">
    <property type="entry name" value="N-ACETYLGLUCOSAMINE-6-SULFATASE FAMILY MEMBER"/>
    <property type="match status" value="1"/>
</dbReference>
<dbReference type="SUPFAM" id="SSF53649">
    <property type="entry name" value="Alkaline phosphatase-like"/>
    <property type="match status" value="1"/>
</dbReference>
<dbReference type="EC" id="3.1.6.1" evidence="3"/>
<gene>
    <name evidence="3" type="ORF">Poly51_34030</name>
</gene>
<dbReference type="EMBL" id="SJPW01000004">
    <property type="protein sequence ID" value="TWU54684.1"/>
    <property type="molecule type" value="Genomic_DNA"/>
</dbReference>
<protein>
    <submittedName>
        <fullName evidence="3">Arylsulfatase</fullName>
        <ecNumber evidence="3">3.1.6.1</ecNumber>
    </submittedName>
</protein>
<dbReference type="Gene3D" id="3.40.720.10">
    <property type="entry name" value="Alkaline Phosphatase, subunit A"/>
    <property type="match status" value="1"/>
</dbReference>
<feature type="chain" id="PRO_5023029514" evidence="1">
    <location>
        <begin position="26"/>
        <end position="495"/>
    </location>
</feature>
<evidence type="ECO:0000256" key="1">
    <source>
        <dbReference type="SAM" id="SignalP"/>
    </source>
</evidence>
<keyword evidence="1" id="KW-0732">Signal</keyword>
<dbReference type="InterPro" id="IPR000917">
    <property type="entry name" value="Sulfatase_N"/>
</dbReference>
<feature type="domain" description="Sulfatase N-terminal" evidence="2">
    <location>
        <begin position="28"/>
        <end position="358"/>
    </location>
</feature>
<evidence type="ECO:0000259" key="2">
    <source>
        <dbReference type="Pfam" id="PF00884"/>
    </source>
</evidence>
<organism evidence="3 4">
    <name type="scientific">Rubripirellula tenax</name>
    <dbReference type="NCBI Taxonomy" id="2528015"/>
    <lineage>
        <taxon>Bacteria</taxon>
        <taxon>Pseudomonadati</taxon>
        <taxon>Planctomycetota</taxon>
        <taxon>Planctomycetia</taxon>
        <taxon>Pirellulales</taxon>
        <taxon>Pirellulaceae</taxon>
        <taxon>Rubripirellula</taxon>
    </lineage>
</organism>